<gene>
    <name evidence="2" type="ORF">GCM10011534_11800</name>
</gene>
<dbReference type="SMART" id="SM00347">
    <property type="entry name" value="HTH_MARR"/>
    <property type="match status" value="1"/>
</dbReference>
<comment type="caution">
    <text evidence="2">The sequence shown here is derived from an EMBL/GenBank/DDBJ whole genome shotgun (WGS) entry which is preliminary data.</text>
</comment>
<dbReference type="GO" id="GO:0006950">
    <property type="term" value="P:response to stress"/>
    <property type="evidence" value="ECO:0007669"/>
    <property type="project" value="TreeGrafter"/>
</dbReference>
<reference evidence="2" key="2">
    <citation type="submission" date="2020-09" db="EMBL/GenBank/DDBJ databases">
        <authorList>
            <person name="Sun Q."/>
            <person name="Zhou Y."/>
        </authorList>
    </citation>
    <scope>NUCLEOTIDE SEQUENCE</scope>
    <source>
        <strain evidence="2">CGMCC 1.6293</strain>
    </source>
</reference>
<feature type="domain" description="HTH marR-type" evidence="1">
    <location>
        <begin position="1"/>
        <end position="133"/>
    </location>
</feature>
<accession>A0A917SNJ3</accession>
<proteinExistence type="predicted"/>
<keyword evidence="3" id="KW-1185">Reference proteome</keyword>
<dbReference type="AlphaFoldDB" id="A0A917SNJ3"/>
<dbReference type="GO" id="GO:0003700">
    <property type="term" value="F:DNA-binding transcription factor activity"/>
    <property type="evidence" value="ECO:0007669"/>
    <property type="project" value="InterPro"/>
</dbReference>
<dbReference type="InterPro" id="IPR039422">
    <property type="entry name" value="MarR/SlyA-like"/>
</dbReference>
<dbReference type="InterPro" id="IPR036388">
    <property type="entry name" value="WH-like_DNA-bd_sf"/>
</dbReference>
<dbReference type="Pfam" id="PF01047">
    <property type="entry name" value="MarR"/>
    <property type="match status" value="1"/>
</dbReference>
<dbReference type="RefSeq" id="WP_051630333.1">
    <property type="nucleotide sequence ID" value="NZ_BMLF01000001.1"/>
</dbReference>
<sequence>MKDVAILLHEASGLLRRRFEQAARPEGLTLMQWRALGLLDQQGPLRQVAIGEALEASPMTISDLADRLESAGLVTRATDPSDSRAKVLELTETGATKLRTMRRISEAVFAQVFAGVTERETAALRQGLLKLKKNLGGAAPSAPEKDVQDEREN</sequence>
<evidence type="ECO:0000313" key="2">
    <source>
        <dbReference type="EMBL" id="GGL91275.1"/>
    </source>
</evidence>
<dbReference type="SUPFAM" id="SSF46785">
    <property type="entry name" value="Winged helix' DNA-binding domain"/>
    <property type="match status" value="1"/>
</dbReference>
<dbReference type="InterPro" id="IPR036390">
    <property type="entry name" value="WH_DNA-bd_sf"/>
</dbReference>
<evidence type="ECO:0000259" key="1">
    <source>
        <dbReference type="PROSITE" id="PS50995"/>
    </source>
</evidence>
<dbReference type="Gene3D" id="1.10.10.10">
    <property type="entry name" value="Winged helix-like DNA-binding domain superfamily/Winged helix DNA-binding domain"/>
    <property type="match status" value="1"/>
</dbReference>
<dbReference type="InterPro" id="IPR000835">
    <property type="entry name" value="HTH_MarR-typ"/>
</dbReference>
<dbReference type="PANTHER" id="PTHR33164:SF43">
    <property type="entry name" value="HTH-TYPE TRANSCRIPTIONAL REPRESSOR YETL"/>
    <property type="match status" value="1"/>
</dbReference>
<dbReference type="PROSITE" id="PS50995">
    <property type="entry name" value="HTH_MARR_2"/>
    <property type="match status" value="1"/>
</dbReference>
<name>A0A917SNJ3_9RHOB</name>
<organism evidence="2 3">
    <name type="scientific">Pseudooceanicola nanhaiensis</name>
    <dbReference type="NCBI Taxonomy" id="375761"/>
    <lineage>
        <taxon>Bacteria</taxon>
        <taxon>Pseudomonadati</taxon>
        <taxon>Pseudomonadota</taxon>
        <taxon>Alphaproteobacteria</taxon>
        <taxon>Rhodobacterales</taxon>
        <taxon>Paracoccaceae</taxon>
        <taxon>Pseudooceanicola</taxon>
    </lineage>
</organism>
<evidence type="ECO:0000313" key="3">
    <source>
        <dbReference type="Proteomes" id="UP000649829"/>
    </source>
</evidence>
<dbReference type="Proteomes" id="UP000649829">
    <property type="component" value="Unassembled WGS sequence"/>
</dbReference>
<dbReference type="EMBL" id="BMLF01000001">
    <property type="protein sequence ID" value="GGL91275.1"/>
    <property type="molecule type" value="Genomic_DNA"/>
</dbReference>
<dbReference type="PANTHER" id="PTHR33164">
    <property type="entry name" value="TRANSCRIPTIONAL REGULATOR, MARR FAMILY"/>
    <property type="match status" value="1"/>
</dbReference>
<reference evidence="2" key="1">
    <citation type="journal article" date="2014" name="Int. J. Syst. Evol. Microbiol.">
        <title>Complete genome sequence of Corynebacterium casei LMG S-19264T (=DSM 44701T), isolated from a smear-ripened cheese.</title>
        <authorList>
            <consortium name="US DOE Joint Genome Institute (JGI-PGF)"/>
            <person name="Walter F."/>
            <person name="Albersmeier A."/>
            <person name="Kalinowski J."/>
            <person name="Ruckert C."/>
        </authorList>
    </citation>
    <scope>NUCLEOTIDE SEQUENCE</scope>
    <source>
        <strain evidence="2">CGMCC 1.6293</strain>
    </source>
</reference>
<dbReference type="PRINTS" id="PR00598">
    <property type="entry name" value="HTHMARR"/>
</dbReference>
<protein>
    <submittedName>
        <fullName evidence="2">MarR family transcriptional regulator</fullName>
    </submittedName>
</protein>